<evidence type="ECO:0000313" key="5">
    <source>
        <dbReference type="Proteomes" id="UP001498398"/>
    </source>
</evidence>
<keyword evidence="2" id="KW-0812">Transmembrane</keyword>
<dbReference type="EMBL" id="JBANRG010000011">
    <property type="protein sequence ID" value="KAK7462183.1"/>
    <property type="molecule type" value="Genomic_DNA"/>
</dbReference>
<accession>A0ABR1JIE0</accession>
<keyword evidence="2" id="KW-0472">Membrane</keyword>
<keyword evidence="3" id="KW-0732">Signal</keyword>
<keyword evidence="5" id="KW-1185">Reference proteome</keyword>
<evidence type="ECO:0000256" key="1">
    <source>
        <dbReference type="SAM" id="MobiDB-lite"/>
    </source>
</evidence>
<organism evidence="4 5">
    <name type="scientific">Marasmiellus scandens</name>
    <dbReference type="NCBI Taxonomy" id="2682957"/>
    <lineage>
        <taxon>Eukaryota</taxon>
        <taxon>Fungi</taxon>
        <taxon>Dikarya</taxon>
        <taxon>Basidiomycota</taxon>
        <taxon>Agaricomycotina</taxon>
        <taxon>Agaricomycetes</taxon>
        <taxon>Agaricomycetidae</taxon>
        <taxon>Agaricales</taxon>
        <taxon>Marasmiineae</taxon>
        <taxon>Omphalotaceae</taxon>
        <taxon>Marasmiellus</taxon>
    </lineage>
</organism>
<feature type="chain" id="PRO_5046539231" evidence="3">
    <location>
        <begin position="20"/>
        <end position="306"/>
    </location>
</feature>
<sequence length="306" mass="33576">MRIWYWSLFIRALLVRTLQLEAPATAAIGETVSVTWILDASDNSPLKFGIGIPLNDDTNINQNEIKTIDTNGENHGTIDFLVAIPTPRSVHFEAYSLPDLKPMFGSSPMLVQSQEISSSTIPRNPFTTSSHEASSSANVPSHTFSSDIPGTVTQNIPGSTVKTSPNGDSQPNRQPNHLQIILAVVFGVLCVVIVILFLIFLLLKRRKRLQKADTEETPNSSLSEWSLPENPGSTWDDSSLGPSDSISQTNIPLSQKRRVLLPSTALTYCSEETESLGTFSISETQHDMIARPSLVRFGTQSERSII</sequence>
<protein>
    <submittedName>
        <fullName evidence="4">Uncharacterized protein</fullName>
    </submittedName>
</protein>
<dbReference type="Proteomes" id="UP001498398">
    <property type="component" value="Unassembled WGS sequence"/>
</dbReference>
<proteinExistence type="predicted"/>
<feature type="transmembrane region" description="Helical" evidence="2">
    <location>
        <begin position="180"/>
        <end position="203"/>
    </location>
</feature>
<feature type="compositionally biased region" description="Polar residues" evidence="1">
    <location>
        <begin position="231"/>
        <end position="241"/>
    </location>
</feature>
<feature type="region of interest" description="Disordered" evidence="1">
    <location>
        <begin position="212"/>
        <end position="241"/>
    </location>
</feature>
<evidence type="ECO:0000313" key="4">
    <source>
        <dbReference type="EMBL" id="KAK7462183.1"/>
    </source>
</evidence>
<gene>
    <name evidence="4" type="ORF">VKT23_007787</name>
</gene>
<comment type="caution">
    <text evidence="4">The sequence shown here is derived from an EMBL/GenBank/DDBJ whole genome shotgun (WGS) entry which is preliminary data.</text>
</comment>
<reference evidence="4 5" key="1">
    <citation type="submission" date="2024-01" db="EMBL/GenBank/DDBJ databases">
        <title>A draft genome for the cacao thread blight pathogen Marasmiellus scandens.</title>
        <authorList>
            <person name="Baruah I.K."/>
            <person name="Leung J."/>
            <person name="Bukari Y."/>
            <person name="Amoako-Attah I."/>
            <person name="Meinhardt L.W."/>
            <person name="Bailey B.A."/>
            <person name="Cohen S.P."/>
        </authorList>
    </citation>
    <scope>NUCLEOTIDE SEQUENCE [LARGE SCALE GENOMIC DNA]</scope>
    <source>
        <strain evidence="4 5">GH-19</strain>
    </source>
</reference>
<evidence type="ECO:0000256" key="3">
    <source>
        <dbReference type="SAM" id="SignalP"/>
    </source>
</evidence>
<evidence type="ECO:0000256" key="2">
    <source>
        <dbReference type="SAM" id="Phobius"/>
    </source>
</evidence>
<feature type="region of interest" description="Disordered" evidence="1">
    <location>
        <begin position="120"/>
        <end position="172"/>
    </location>
</feature>
<name>A0ABR1JIE0_9AGAR</name>
<keyword evidence="2" id="KW-1133">Transmembrane helix</keyword>
<feature type="signal peptide" evidence="3">
    <location>
        <begin position="1"/>
        <end position="19"/>
    </location>
</feature>